<dbReference type="Proteomes" id="UP001253637">
    <property type="component" value="Segment"/>
</dbReference>
<evidence type="ECO:0000313" key="2">
    <source>
        <dbReference type="EMBL" id="BCU03388.1"/>
    </source>
</evidence>
<evidence type="ECO:0000313" key="3">
    <source>
        <dbReference type="Proteomes" id="UP001253637"/>
    </source>
</evidence>
<feature type="transmembrane region" description="Helical" evidence="1">
    <location>
        <begin position="52"/>
        <end position="69"/>
    </location>
</feature>
<name>A0A811BNG1_9VIRU</name>
<keyword evidence="1" id="KW-1133">Transmembrane helix</keyword>
<sequence>MSAWATARGKAGRKKDRDRPLAGLALFFPLPATGCADRREKKKKRNGISDRGLFFFLSFFSSTLLFPLSDGLRALAGGRCRCIRSPVRRPGLCVCPFVGRHKSSS</sequence>
<accession>A0A811BNG1</accession>
<protein>
    <submittedName>
        <fullName evidence="2">Uncharacterized protein</fullName>
    </submittedName>
</protein>
<keyword evidence="1" id="KW-0812">Transmembrane</keyword>
<dbReference type="EMBL" id="LC625835">
    <property type="protein sequence ID" value="BCU03388.1"/>
    <property type="molecule type" value="Genomic_DNA"/>
</dbReference>
<reference evidence="2" key="1">
    <citation type="submission" date="2021-04" db="EMBL/GenBank/DDBJ databases">
        <title>Draft Genome Sequence of Pandoravirus japonicus, Isolated from the Sabaishi River of Niigata, Japan.</title>
        <authorList>
            <person name="Hosokawa N."/>
            <person name="Takahashi H."/>
            <person name="Aoki K."/>
            <person name="Takemura M."/>
        </authorList>
    </citation>
    <scope>NUCLEOTIDE SEQUENCE</scope>
</reference>
<evidence type="ECO:0000256" key="1">
    <source>
        <dbReference type="SAM" id="Phobius"/>
    </source>
</evidence>
<keyword evidence="1" id="KW-0472">Membrane</keyword>
<organism evidence="2 3">
    <name type="scientific">Pandoravirus japonicus</name>
    <dbReference type="NCBI Taxonomy" id="2823154"/>
    <lineage>
        <taxon>Viruses</taxon>
        <taxon>Pandoravirus</taxon>
    </lineage>
</organism>
<proteinExistence type="predicted"/>